<evidence type="ECO:0008006" key="3">
    <source>
        <dbReference type="Google" id="ProtNLM"/>
    </source>
</evidence>
<dbReference type="AlphaFoldDB" id="A0A6P2CYI5"/>
<sequence length="184" mass="20613">MEPTGTEIRIAGYLAASLLLEREPKQWHALVLLDSGKEANDFIQEHTVSHLCLRFDDIEEPRANKLTPTRSQIAQALEFAKGKDKLLVSCRAGRGRSVALAYIICCRARGVSEALNLLDPTRHRPNRLVVSLGDTLLDAPCALDSFDDWRRRHAHVQLSEYYDEMEGEFEALEAQGATNRICGP</sequence>
<dbReference type="Proteomes" id="UP000464178">
    <property type="component" value="Chromosome"/>
</dbReference>
<dbReference type="KEGG" id="gms:SOIL9_37710"/>
<dbReference type="InterPro" id="IPR029021">
    <property type="entry name" value="Prot-tyrosine_phosphatase-like"/>
</dbReference>
<dbReference type="SUPFAM" id="SSF52799">
    <property type="entry name" value="(Phosphotyrosine protein) phosphatases II"/>
    <property type="match status" value="1"/>
</dbReference>
<evidence type="ECO:0000313" key="1">
    <source>
        <dbReference type="EMBL" id="VTR93943.1"/>
    </source>
</evidence>
<protein>
    <recommendedName>
        <fullName evidence="3">Tyrosine specific protein phosphatases domain-containing protein</fullName>
    </recommendedName>
</protein>
<evidence type="ECO:0000313" key="2">
    <source>
        <dbReference type="Proteomes" id="UP000464178"/>
    </source>
</evidence>
<proteinExistence type="predicted"/>
<dbReference type="EMBL" id="LR593886">
    <property type="protein sequence ID" value="VTR93943.1"/>
    <property type="molecule type" value="Genomic_DNA"/>
</dbReference>
<reference evidence="1 2" key="1">
    <citation type="submission" date="2019-05" db="EMBL/GenBank/DDBJ databases">
        <authorList>
            <consortium name="Science for Life Laboratories"/>
        </authorList>
    </citation>
    <scope>NUCLEOTIDE SEQUENCE [LARGE SCALE GENOMIC DNA]</scope>
    <source>
        <strain evidence="1">Soil9</strain>
    </source>
</reference>
<organism evidence="1 2">
    <name type="scientific">Gemmata massiliana</name>
    <dbReference type="NCBI Taxonomy" id="1210884"/>
    <lineage>
        <taxon>Bacteria</taxon>
        <taxon>Pseudomonadati</taxon>
        <taxon>Planctomycetota</taxon>
        <taxon>Planctomycetia</taxon>
        <taxon>Gemmatales</taxon>
        <taxon>Gemmataceae</taxon>
        <taxon>Gemmata</taxon>
    </lineage>
</organism>
<gene>
    <name evidence="1" type="ORF">SOIL9_37710</name>
</gene>
<dbReference type="RefSeq" id="WP_162668587.1">
    <property type="nucleotide sequence ID" value="NZ_LR593886.1"/>
</dbReference>
<name>A0A6P2CYI5_9BACT</name>
<keyword evidence="2" id="KW-1185">Reference proteome</keyword>
<dbReference type="Gene3D" id="3.90.190.10">
    <property type="entry name" value="Protein tyrosine phosphatase superfamily"/>
    <property type="match status" value="1"/>
</dbReference>
<accession>A0A6P2CYI5</accession>